<evidence type="ECO:0000313" key="5">
    <source>
        <dbReference type="EMBL" id="CAK0785855.1"/>
    </source>
</evidence>
<dbReference type="InterPro" id="IPR002110">
    <property type="entry name" value="Ankyrin_rpt"/>
</dbReference>
<name>A0AAV1IIK4_9CHLO</name>
<sequence length="251" mass="26680">MALHAAAREGNLDELQRLIGTIKDLNARDKHHRTALVMASWAGQVECVKALLEAGANTKIFAMDDMNAMHFAAQKGHAEVVRLLLNAGLSVNSKTRKGTNALQFAAKHGHLNVVELLVKRHANVKAQDKKGQSALDLATDDAVKAALQAALQERKQAVSEAAKKPDEQQSGAERAGTALQEPAGVSQSEAEPVAAPDGGAAHNGSMRGDRKHVRKREEPADGEALQAGSQPAKRAQKVALTHLDEEEDGEG</sequence>
<dbReference type="InterPro" id="IPR036770">
    <property type="entry name" value="Ankyrin_rpt-contain_sf"/>
</dbReference>
<gene>
    <name evidence="5" type="ORF">CVIRNUC_009067</name>
</gene>
<dbReference type="Proteomes" id="UP001314263">
    <property type="component" value="Unassembled WGS sequence"/>
</dbReference>
<dbReference type="AlphaFoldDB" id="A0AAV1IIK4"/>
<dbReference type="GO" id="GO:0085020">
    <property type="term" value="P:protein K6-linked ubiquitination"/>
    <property type="evidence" value="ECO:0007669"/>
    <property type="project" value="TreeGrafter"/>
</dbReference>
<feature type="repeat" description="ANK" evidence="3">
    <location>
        <begin position="1"/>
        <end position="30"/>
    </location>
</feature>
<keyword evidence="6" id="KW-1185">Reference proteome</keyword>
<dbReference type="PROSITE" id="PS50297">
    <property type="entry name" value="ANK_REP_REGION"/>
    <property type="match status" value="3"/>
</dbReference>
<comment type="caution">
    <text evidence="5">The sequence shown here is derived from an EMBL/GenBank/DDBJ whole genome shotgun (WGS) entry which is preliminary data.</text>
</comment>
<dbReference type="GO" id="GO:0004842">
    <property type="term" value="F:ubiquitin-protein transferase activity"/>
    <property type="evidence" value="ECO:0007669"/>
    <property type="project" value="TreeGrafter"/>
</dbReference>
<dbReference type="SMART" id="SM00248">
    <property type="entry name" value="ANK"/>
    <property type="match status" value="4"/>
</dbReference>
<dbReference type="EMBL" id="CAUYUE010000013">
    <property type="protein sequence ID" value="CAK0785855.1"/>
    <property type="molecule type" value="Genomic_DNA"/>
</dbReference>
<keyword evidence="1" id="KW-0677">Repeat</keyword>
<dbReference type="Pfam" id="PF12796">
    <property type="entry name" value="Ank_2"/>
    <property type="match status" value="2"/>
</dbReference>
<keyword evidence="2 3" id="KW-0040">ANK repeat</keyword>
<organism evidence="5 6">
    <name type="scientific">Coccomyxa viridis</name>
    <dbReference type="NCBI Taxonomy" id="1274662"/>
    <lineage>
        <taxon>Eukaryota</taxon>
        <taxon>Viridiplantae</taxon>
        <taxon>Chlorophyta</taxon>
        <taxon>core chlorophytes</taxon>
        <taxon>Trebouxiophyceae</taxon>
        <taxon>Trebouxiophyceae incertae sedis</taxon>
        <taxon>Coccomyxaceae</taxon>
        <taxon>Coccomyxa</taxon>
    </lineage>
</organism>
<feature type="repeat" description="ANK" evidence="3">
    <location>
        <begin position="97"/>
        <end position="129"/>
    </location>
</feature>
<dbReference type="PROSITE" id="PS50088">
    <property type="entry name" value="ANK_REPEAT"/>
    <property type="match status" value="4"/>
</dbReference>
<protein>
    <submittedName>
        <fullName evidence="5">Uncharacterized protein</fullName>
    </submittedName>
</protein>
<proteinExistence type="predicted"/>
<dbReference type="SUPFAM" id="SSF48403">
    <property type="entry name" value="Ankyrin repeat"/>
    <property type="match status" value="1"/>
</dbReference>
<feature type="repeat" description="ANK" evidence="3">
    <location>
        <begin position="31"/>
        <end position="63"/>
    </location>
</feature>
<accession>A0AAV1IIK4</accession>
<dbReference type="Gene3D" id="1.25.40.20">
    <property type="entry name" value="Ankyrin repeat-containing domain"/>
    <property type="match status" value="2"/>
</dbReference>
<evidence type="ECO:0000256" key="3">
    <source>
        <dbReference type="PROSITE-ProRule" id="PRU00023"/>
    </source>
</evidence>
<feature type="repeat" description="ANK" evidence="3">
    <location>
        <begin position="64"/>
        <end position="96"/>
    </location>
</feature>
<evidence type="ECO:0000256" key="2">
    <source>
        <dbReference type="ARBA" id="ARBA00023043"/>
    </source>
</evidence>
<evidence type="ECO:0000313" key="6">
    <source>
        <dbReference type="Proteomes" id="UP001314263"/>
    </source>
</evidence>
<dbReference type="PANTHER" id="PTHR24171:SF8">
    <property type="entry name" value="BRCA1-ASSOCIATED RING DOMAIN PROTEIN 1"/>
    <property type="match status" value="1"/>
</dbReference>
<dbReference type="PANTHER" id="PTHR24171">
    <property type="entry name" value="ANKYRIN REPEAT DOMAIN-CONTAINING PROTEIN 39-RELATED"/>
    <property type="match status" value="1"/>
</dbReference>
<reference evidence="5 6" key="1">
    <citation type="submission" date="2023-10" db="EMBL/GenBank/DDBJ databases">
        <authorList>
            <person name="Maclean D."/>
            <person name="Macfadyen A."/>
        </authorList>
    </citation>
    <scope>NUCLEOTIDE SEQUENCE [LARGE SCALE GENOMIC DNA]</scope>
</reference>
<feature type="compositionally biased region" description="Basic and acidic residues" evidence="4">
    <location>
        <begin position="157"/>
        <end position="167"/>
    </location>
</feature>
<evidence type="ECO:0000256" key="4">
    <source>
        <dbReference type="SAM" id="MobiDB-lite"/>
    </source>
</evidence>
<feature type="region of interest" description="Disordered" evidence="4">
    <location>
        <begin position="157"/>
        <end position="251"/>
    </location>
</feature>
<evidence type="ECO:0000256" key="1">
    <source>
        <dbReference type="ARBA" id="ARBA00022737"/>
    </source>
</evidence>